<keyword evidence="2" id="KW-1185">Reference proteome</keyword>
<dbReference type="EMBL" id="JAWDJW010004427">
    <property type="protein sequence ID" value="KAK3075488.1"/>
    <property type="molecule type" value="Genomic_DNA"/>
</dbReference>
<protein>
    <submittedName>
        <fullName evidence="1">Uncharacterized protein</fullName>
    </submittedName>
</protein>
<evidence type="ECO:0000313" key="1">
    <source>
        <dbReference type="EMBL" id="KAK3075488.1"/>
    </source>
</evidence>
<sequence>MQSPQKLRERLQNEARAISTTETSLQAELSKIGDELSGLAGESRKPHASARHAAAGGGAAAAGVGSLSRATGMSQFTVTADLKALENKVKALESRIPTLVGNLAKRVELLGTSVSDSLAASEKKSRELDELYKDAAAENEALYARFNEELGRVLKRVKGGGQGDGVEELRQRMQDAEVESAKLRKENARLKRESAGLRAALRD</sequence>
<gene>
    <name evidence="1" type="ORF">LTS18_014032</name>
</gene>
<organism evidence="1 2">
    <name type="scientific">Coniosporium uncinatum</name>
    <dbReference type="NCBI Taxonomy" id="93489"/>
    <lineage>
        <taxon>Eukaryota</taxon>
        <taxon>Fungi</taxon>
        <taxon>Dikarya</taxon>
        <taxon>Ascomycota</taxon>
        <taxon>Pezizomycotina</taxon>
        <taxon>Dothideomycetes</taxon>
        <taxon>Dothideomycetes incertae sedis</taxon>
        <taxon>Coniosporium</taxon>
    </lineage>
</organism>
<reference evidence="1" key="1">
    <citation type="submission" date="2024-09" db="EMBL/GenBank/DDBJ databases">
        <title>Black Yeasts Isolated from many extreme environments.</title>
        <authorList>
            <person name="Coleine C."/>
            <person name="Stajich J.E."/>
            <person name="Selbmann L."/>
        </authorList>
    </citation>
    <scope>NUCLEOTIDE SEQUENCE</scope>
    <source>
        <strain evidence="1">CCFEE 5737</strain>
    </source>
</reference>
<dbReference type="Proteomes" id="UP001186974">
    <property type="component" value="Unassembled WGS sequence"/>
</dbReference>
<name>A0ACC3DHS3_9PEZI</name>
<comment type="caution">
    <text evidence="1">The sequence shown here is derived from an EMBL/GenBank/DDBJ whole genome shotgun (WGS) entry which is preliminary data.</text>
</comment>
<accession>A0ACC3DHS3</accession>
<evidence type="ECO:0000313" key="2">
    <source>
        <dbReference type="Proteomes" id="UP001186974"/>
    </source>
</evidence>
<proteinExistence type="predicted"/>